<dbReference type="Proteomes" id="UP000000531">
    <property type="component" value="Chromosome"/>
</dbReference>
<dbReference type="STRING" id="176279.SERP0393"/>
<sequence>MKFFYHNSKITLKQFNKVIWARKVGMIYDFK</sequence>
<dbReference type="EMBL" id="CP000029">
    <property type="protein sequence ID" value="AAW53773.1"/>
    <property type="molecule type" value="Genomic_DNA"/>
</dbReference>
<evidence type="ECO:0000313" key="2">
    <source>
        <dbReference type="Proteomes" id="UP000000531"/>
    </source>
</evidence>
<proteinExistence type="predicted"/>
<protein>
    <submittedName>
        <fullName evidence="1">Uncharacterized protein</fullName>
    </submittedName>
</protein>
<name>Q5HR03_STAEQ</name>
<dbReference type="HOGENOM" id="CLU_3398619_0_0_9"/>
<dbReference type="KEGG" id="ser:SERP0393"/>
<gene>
    <name evidence="1" type="ordered locus">SERP0393</name>
</gene>
<reference evidence="1 2" key="1">
    <citation type="journal article" date="2005" name="J. Bacteriol.">
        <title>Insights on evolution of virulence and resistance from the complete genome analysis of an early methicillin-resistant Staphylococcus aureus strain and a biofilm-producing methicillin-resistant Staphylococcus epidermidis strain.</title>
        <authorList>
            <person name="Gill S.R."/>
            <person name="Fouts D.E."/>
            <person name="Archer G.L."/>
            <person name="Mongodin E.F."/>
            <person name="Deboy R.T."/>
            <person name="Ravel J."/>
            <person name="Paulsen I.T."/>
            <person name="Kolonay J.F."/>
            <person name="Brinkac L."/>
            <person name="Beanan M."/>
            <person name="Dodson R.J."/>
            <person name="Daugherty S.C."/>
            <person name="Madupu R."/>
            <person name="Angiuoli S.V."/>
            <person name="Durkin A.S."/>
            <person name="Haft D.H."/>
            <person name="Vamathevan J."/>
            <person name="Khouri H."/>
            <person name="Utterback T."/>
            <person name="Lee C."/>
            <person name="Dimitrov G."/>
            <person name="Jiang L."/>
            <person name="Qin H."/>
            <person name="Weidman J."/>
            <person name="Tran K."/>
            <person name="Kang K."/>
            <person name="Hance I.R."/>
            <person name="Nelson K.E."/>
            <person name="Fraser C.M."/>
        </authorList>
    </citation>
    <scope>NUCLEOTIDE SEQUENCE [LARGE SCALE GENOMIC DNA]</scope>
    <source>
        <strain evidence="2">ATCC 35984 / RP62A</strain>
    </source>
</reference>
<dbReference type="AlphaFoldDB" id="Q5HR03"/>
<organism evidence="1 2">
    <name type="scientific">Staphylococcus epidermidis (strain ATCC 35984 / DSM 28319 / BCRC 17069 / CCUG 31568 / BM 3577 / RP62A)</name>
    <dbReference type="NCBI Taxonomy" id="176279"/>
    <lineage>
        <taxon>Bacteria</taxon>
        <taxon>Bacillati</taxon>
        <taxon>Bacillota</taxon>
        <taxon>Bacilli</taxon>
        <taxon>Bacillales</taxon>
        <taxon>Staphylococcaceae</taxon>
        <taxon>Staphylococcus</taxon>
    </lineage>
</organism>
<evidence type="ECO:0000313" key="1">
    <source>
        <dbReference type="EMBL" id="AAW53773.1"/>
    </source>
</evidence>
<accession>Q5HR03</accession>
<keyword evidence="2" id="KW-1185">Reference proteome</keyword>